<dbReference type="InterPro" id="IPR036388">
    <property type="entry name" value="WH-like_DNA-bd_sf"/>
</dbReference>
<dbReference type="InterPro" id="IPR036390">
    <property type="entry name" value="WH_DNA-bd_sf"/>
</dbReference>
<reference evidence="5" key="2">
    <citation type="submission" date="2023-01" db="EMBL/GenBank/DDBJ databases">
        <authorList>
            <person name="Sun Q."/>
            <person name="Evtushenko L."/>
        </authorList>
    </citation>
    <scope>NUCLEOTIDE SEQUENCE</scope>
    <source>
        <strain evidence="5">VKM Ac-1940</strain>
    </source>
</reference>
<reference evidence="5" key="1">
    <citation type="journal article" date="2014" name="Int. J. Syst. Evol. Microbiol.">
        <title>Complete genome sequence of Corynebacterium casei LMG S-19264T (=DSM 44701T), isolated from a smear-ripened cheese.</title>
        <authorList>
            <consortium name="US DOE Joint Genome Institute (JGI-PGF)"/>
            <person name="Walter F."/>
            <person name="Albersmeier A."/>
            <person name="Kalinowski J."/>
            <person name="Ruckert C."/>
        </authorList>
    </citation>
    <scope>NUCLEOTIDE SEQUENCE</scope>
    <source>
        <strain evidence="5">VKM Ac-1940</strain>
    </source>
</reference>
<dbReference type="SUPFAM" id="SSF46785">
    <property type="entry name" value="Winged helix' DNA-binding domain"/>
    <property type="match status" value="1"/>
</dbReference>
<comment type="caution">
    <text evidence="5">The sequence shown here is derived from an EMBL/GenBank/DDBJ whole genome shotgun (WGS) entry which is preliminary data.</text>
</comment>
<keyword evidence="3" id="KW-0804">Transcription</keyword>
<evidence type="ECO:0000256" key="3">
    <source>
        <dbReference type="ARBA" id="ARBA00023163"/>
    </source>
</evidence>
<keyword evidence="6" id="KW-1185">Reference proteome</keyword>
<dbReference type="Proteomes" id="UP001142291">
    <property type="component" value="Unassembled WGS sequence"/>
</dbReference>
<evidence type="ECO:0000256" key="2">
    <source>
        <dbReference type="ARBA" id="ARBA00023125"/>
    </source>
</evidence>
<dbReference type="Pfam" id="PF07702">
    <property type="entry name" value="UTRA"/>
    <property type="match status" value="1"/>
</dbReference>
<dbReference type="Gene3D" id="3.40.1410.10">
    <property type="entry name" value="Chorismate lyase-like"/>
    <property type="match status" value="1"/>
</dbReference>
<dbReference type="InterPro" id="IPR000524">
    <property type="entry name" value="Tscrpt_reg_HTH_GntR"/>
</dbReference>
<dbReference type="PRINTS" id="PR00035">
    <property type="entry name" value="HTHGNTR"/>
</dbReference>
<keyword evidence="1" id="KW-0805">Transcription regulation</keyword>
<evidence type="ECO:0000256" key="1">
    <source>
        <dbReference type="ARBA" id="ARBA00023015"/>
    </source>
</evidence>
<dbReference type="SUPFAM" id="SSF64288">
    <property type="entry name" value="Chorismate lyase-like"/>
    <property type="match status" value="1"/>
</dbReference>
<dbReference type="SMART" id="SM00866">
    <property type="entry name" value="UTRA"/>
    <property type="match status" value="1"/>
</dbReference>
<dbReference type="SMART" id="SM00345">
    <property type="entry name" value="HTH_GNTR"/>
    <property type="match status" value="1"/>
</dbReference>
<gene>
    <name evidence="5" type="primary">frlR</name>
    <name evidence="5" type="ORF">GCM10017591_11790</name>
</gene>
<proteinExistence type="predicted"/>
<dbReference type="RefSeq" id="WP_271202486.1">
    <property type="nucleotide sequence ID" value="NZ_BAAAUR010000005.1"/>
</dbReference>
<dbReference type="CDD" id="cd07377">
    <property type="entry name" value="WHTH_GntR"/>
    <property type="match status" value="1"/>
</dbReference>
<evidence type="ECO:0000259" key="4">
    <source>
        <dbReference type="PROSITE" id="PS50949"/>
    </source>
</evidence>
<dbReference type="AlphaFoldDB" id="A0A9W6M5T1"/>
<dbReference type="PANTHER" id="PTHR44846:SF1">
    <property type="entry name" value="MANNOSYL-D-GLYCERATE TRANSPORT_METABOLISM SYSTEM REPRESSOR MNGR-RELATED"/>
    <property type="match status" value="1"/>
</dbReference>
<dbReference type="GO" id="GO:0003700">
    <property type="term" value="F:DNA-binding transcription factor activity"/>
    <property type="evidence" value="ECO:0007669"/>
    <property type="project" value="InterPro"/>
</dbReference>
<keyword evidence="2" id="KW-0238">DNA-binding</keyword>
<dbReference type="Gene3D" id="1.10.10.10">
    <property type="entry name" value="Winged helix-like DNA-binding domain superfamily/Winged helix DNA-binding domain"/>
    <property type="match status" value="1"/>
</dbReference>
<dbReference type="GO" id="GO:0003677">
    <property type="term" value="F:DNA binding"/>
    <property type="evidence" value="ECO:0007669"/>
    <property type="project" value="UniProtKB-KW"/>
</dbReference>
<dbReference type="EMBL" id="BSER01000008">
    <property type="protein sequence ID" value="GLJ95117.1"/>
    <property type="molecule type" value="Genomic_DNA"/>
</dbReference>
<evidence type="ECO:0000313" key="5">
    <source>
        <dbReference type="EMBL" id="GLJ95117.1"/>
    </source>
</evidence>
<evidence type="ECO:0000313" key="6">
    <source>
        <dbReference type="Proteomes" id="UP001142291"/>
    </source>
</evidence>
<dbReference type="InterPro" id="IPR011663">
    <property type="entry name" value="UTRA"/>
</dbReference>
<sequence length="241" mass="26973">MNTQGSTPLHEQVRSLLMHEIETEHFTEGERLPAEPELCERFGVSRITIRRAVADLERLGFVRRQQGRGTFVSTRHQIMGTMSVSGFADKVVGKGVKESRIMRSEIIPADDKRAALLEVEVGDPIFRLIRVFALDGVPLSIDDSRYSLTRYPGFDTHITAGTSTYRVLREQYGVEFSEIDRQISVGFTNTLTAGWLERPLRDPLLLVRKVALGTQGEVVHTSKVKIVPSRVSLNVVARADA</sequence>
<dbReference type="Pfam" id="PF00392">
    <property type="entry name" value="GntR"/>
    <property type="match status" value="1"/>
</dbReference>
<dbReference type="InterPro" id="IPR028978">
    <property type="entry name" value="Chorismate_lyase_/UTRA_dom_sf"/>
</dbReference>
<dbReference type="InterPro" id="IPR050679">
    <property type="entry name" value="Bact_HTH_transcr_reg"/>
</dbReference>
<accession>A0A9W6M5T1</accession>
<dbReference type="GO" id="GO:0045892">
    <property type="term" value="P:negative regulation of DNA-templated transcription"/>
    <property type="evidence" value="ECO:0007669"/>
    <property type="project" value="TreeGrafter"/>
</dbReference>
<dbReference type="PROSITE" id="PS50949">
    <property type="entry name" value="HTH_GNTR"/>
    <property type="match status" value="1"/>
</dbReference>
<organism evidence="5 6">
    <name type="scientific">Microbacterium dextranolyticum</name>
    <dbReference type="NCBI Taxonomy" id="36806"/>
    <lineage>
        <taxon>Bacteria</taxon>
        <taxon>Bacillati</taxon>
        <taxon>Actinomycetota</taxon>
        <taxon>Actinomycetes</taxon>
        <taxon>Micrococcales</taxon>
        <taxon>Microbacteriaceae</taxon>
        <taxon>Microbacterium</taxon>
    </lineage>
</organism>
<feature type="domain" description="HTH gntR-type" evidence="4">
    <location>
        <begin position="7"/>
        <end position="75"/>
    </location>
</feature>
<name>A0A9W6M5T1_9MICO</name>
<protein>
    <submittedName>
        <fullName evidence="5">HTH-type transcriptional regulator FrlR</fullName>
    </submittedName>
</protein>
<dbReference type="PANTHER" id="PTHR44846">
    <property type="entry name" value="MANNOSYL-D-GLYCERATE TRANSPORT/METABOLISM SYSTEM REPRESSOR MNGR-RELATED"/>
    <property type="match status" value="1"/>
</dbReference>